<dbReference type="EMBL" id="MN740647">
    <property type="protein sequence ID" value="QHS79553.1"/>
    <property type="molecule type" value="Genomic_DNA"/>
</dbReference>
<accession>A0A6C0AJB2</accession>
<reference evidence="1" key="1">
    <citation type="journal article" date="2020" name="Nature">
        <title>Giant virus diversity and host interactions through global metagenomics.</title>
        <authorList>
            <person name="Schulz F."/>
            <person name="Roux S."/>
            <person name="Paez-Espino D."/>
            <person name="Jungbluth S."/>
            <person name="Walsh D.A."/>
            <person name="Denef V.J."/>
            <person name="McMahon K.D."/>
            <person name="Konstantinidis K.T."/>
            <person name="Eloe-Fadrosh E.A."/>
            <person name="Kyrpides N.C."/>
            <person name="Woyke T."/>
        </authorList>
    </citation>
    <scope>NUCLEOTIDE SEQUENCE</scope>
    <source>
        <strain evidence="1">GVMAG-S-1035237-23</strain>
    </source>
</reference>
<evidence type="ECO:0000313" key="1">
    <source>
        <dbReference type="EMBL" id="QHS79553.1"/>
    </source>
</evidence>
<proteinExistence type="predicted"/>
<protein>
    <submittedName>
        <fullName evidence="1">Uncharacterized protein</fullName>
    </submittedName>
</protein>
<dbReference type="AlphaFoldDB" id="A0A6C0AJB2"/>
<name>A0A6C0AJB2_9ZZZZ</name>
<sequence>MSTTQPITYQQLLAEVFDENARNQLVDAQEYEEEDVDAYDVDKYSENEIEDGEEFNKFQGDMNKPENVIKVEATTGGGTTTYGYNKDIRTTVVNIDGKFRNTSSVLPARATYTQCASGAGAATAFGGTSATEFLVGLARQYKNVTSVKIITMEFENSFYTFSGLKTQSDGIVTGRENTSFIFTYVNNATNSLTVIDSVSLYPGSNSISLTWNDSGAASHTITVATVAAPNTIIKTITDTGSDLQYWTFPTLPYRNPYTVTVSNLSVDGPYIVTLTAGSPPNTSKAVAANIVIPDGNYALTGTNGLIPTISSAITAAISSGLPSGWNLTNFSITQDPYSLKLSFNWDHLFELQFPSTTDCFTKNGIGYNLGYYNTLITLTDKYITFNSATGIYSAVADTRPDLTPDRYVFLVINDWYQVHHQYPDQTQLSAFLKVPLNTAKYQVQYDNVALDTNTKEYFFPQPVNIQKLDISMVDVYGKVLDMNGGSFSMSLAINEVLQPGIYENLLKL</sequence>
<organism evidence="1">
    <name type="scientific">viral metagenome</name>
    <dbReference type="NCBI Taxonomy" id="1070528"/>
    <lineage>
        <taxon>unclassified sequences</taxon>
        <taxon>metagenomes</taxon>
        <taxon>organismal metagenomes</taxon>
    </lineage>
</organism>